<evidence type="ECO:0000313" key="2">
    <source>
        <dbReference type="Proteomes" id="UP000237000"/>
    </source>
</evidence>
<keyword evidence="2" id="KW-1185">Reference proteome</keyword>
<accession>A0A2P5FH21</accession>
<dbReference type="OrthoDB" id="10320401at2759"/>
<dbReference type="InParanoid" id="A0A2P5FH21"/>
<comment type="caution">
    <text evidence="1">The sequence shown here is derived from an EMBL/GenBank/DDBJ whole genome shotgun (WGS) entry which is preliminary data.</text>
</comment>
<organism evidence="1 2">
    <name type="scientific">Trema orientale</name>
    <name type="common">Charcoal tree</name>
    <name type="synonym">Celtis orientalis</name>
    <dbReference type="NCBI Taxonomy" id="63057"/>
    <lineage>
        <taxon>Eukaryota</taxon>
        <taxon>Viridiplantae</taxon>
        <taxon>Streptophyta</taxon>
        <taxon>Embryophyta</taxon>
        <taxon>Tracheophyta</taxon>
        <taxon>Spermatophyta</taxon>
        <taxon>Magnoliopsida</taxon>
        <taxon>eudicotyledons</taxon>
        <taxon>Gunneridae</taxon>
        <taxon>Pentapetalae</taxon>
        <taxon>rosids</taxon>
        <taxon>fabids</taxon>
        <taxon>Rosales</taxon>
        <taxon>Cannabaceae</taxon>
        <taxon>Trema</taxon>
    </lineage>
</organism>
<dbReference type="EMBL" id="JXTC01000034">
    <property type="protein sequence ID" value="PON97097.1"/>
    <property type="molecule type" value="Genomic_DNA"/>
</dbReference>
<sequence>MFPFSKGEVGLAPVFRDENGEAKGLACQACNVWIHMGLVLALDFGWSRPVMESDAASVITSLKKGCGPLLIEVLTQCSTMS</sequence>
<dbReference type="Proteomes" id="UP000237000">
    <property type="component" value="Unassembled WGS sequence"/>
</dbReference>
<name>A0A2P5FH21_TREOI</name>
<reference evidence="2" key="1">
    <citation type="submission" date="2016-06" db="EMBL/GenBank/DDBJ databases">
        <title>Parallel loss of symbiosis genes in relatives of nitrogen-fixing non-legume Parasponia.</title>
        <authorList>
            <person name="Van Velzen R."/>
            <person name="Holmer R."/>
            <person name="Bu F."/>
            <person name="Rutten L."/>
            <person name="Van Zeijl A."/>
            <person name="Liu W."/>
            <person name="Santuari L."/>
            <person name="Cao Q."/>
            <person name="Sharma T."/>
            <person name="Shen D."/>
            <person name="Roswanjaya Y."/>
            <person name="Wardhani T."/>
            <person name="Kalhor M.S."/>
            <person name="Jansen J."/>
            <person name="Van den Hoogen J."/>
            <person name="Gungor B."/>
            <person name="Hartog M."/>
            <person name="Hontelez J."/>
            <person name="Verver J."/>
            <person name="Yang W.-C."/>
            <person name="Schijlen E."/>
            <person name="Repin R."/>
            <person name="Schilthuizen M."/>
            <person name="Schranz E."/>
            <person name="Heidstra R."/>
            <person name="Miyata K."/>
            <person name="Fedorova E."/>
            <person name="Kohlen W."/>
            <person name="Bisseling T."/>
            <person name="Smit S."/>
            <person name="Geurts R."/>
        </authorList>
    </citation>
    <scope>NUCLEOTIDE SEQUENCE [LARGE SCALE GENOMIC DNA]</scope>
    <source>
        <strain evidence="2">cv. RG33-2</strain>
    </source>
</reference>
<proteinExistence type="predicted"/>
<gene>
    <name evidence="1" type="ORF">TorRG33x02_071470</name>
</gene>
<evidence type="ECO:0000313" key="1">
    <source>
        <dbReference type="EMBL" id="PON97097.1"/>
    </source>
</evidence>
<dbReference type="AlphaFoldDB" id="A0A2P5FH21"/>
<protein>
    <submittedName>
        <fullName evidence="1">Uncharacterized protein</fullName>
    </submittedName>
</protein>